<feature type="chain" id="PRO_5046675698" evidence="1">
    <location>
        <begin position="21"/>
        <end position="74"/>
    </location>
</feature>
<dbReference type="EMBL" id="JBHTJO010000001">
    <property type="protein sequence ID" value="MFD0987826.1"/>
    <property type="molecule type" value="Genomic_DNA"/>
</dbReference>
<proteinExistence type="predicted"/>
<gene>
    <name evidence="3" type="ORF">ACFQ2F_12040</name>
</gene>
<keyword evidence="1" id="KW-0732">Signal</keyword>
<evidence type="ECO:0000256" key="1">
    <source>
        <dbReference type="SAM" id="SignalP"/>
    </source>
</evidence>
<dbReference type="InterPro" id="IPR008613">
    <property type="entry name" value="Excalibur_Ca-bd_domain"/>
</dbReference>
<dbReference type="Pfam" id="PF05901">
    <property type="entry name" value="Excalibur"/>
    <property type="match status" value="1"/>
</dbReference>
<reference evidence="4" key="1">
    <citation type="journal article" date="2019" name="Int. J. Syst. Evol. Microbiol.">
        <title>The Global Catalogue of Microorganisms (GCM) 10K type strain sequencing project: providing services to taxonomists for standard genome sequencing and annotation.</title>
        <authorList>
            <consortium name="The Broad Institute Genomics Platform"/>
            <consortium name="The Broad Institute Genome Sequencing Center for Infectious Disease"/>
            <person name="Wu L."/>
            <person name="Ma J."/>
        </authorList>
    </citation>
    <scope>NUCLEOTIDE SEQUENCE [LARGE SCALE GENOMIC DNA]</scope>
    <source>
        <strain evidence="4">CCUG 61697</strain>
    </source>
</reference>
<dbReference type="Proteomes" id="UP001597102">
    <property type="component" value="Unassembled WGS sequence"/>
</dbReference>
<feature type="signal peptide" evidence="1">
    <location>
        <begin position="1"/>
        <end position="20"/>
    </location>
</feature>
<evidence type="ECO:0000259" key="2">
    <source>
        <dbReference type="Pfam" id="PF05901"/>
    </source>
</evidence>
<comment type="caution">
    <text evidence="3">The sequence shown here is derived from an EMBL/GenBank/DDBJ whole genome shotgun (WGS) entry which is preliminary data.</text>
</comment>
<name>A0ABW3JC61_9HYPH</name>
<evidence type="ECO:0000313" key="4">
    <source>
        <dbReference type="Proteomes" id="UP001597102"/>
    </source>
</evidence>
<organism evidence="3 4">
    <name type="scientific">Methyloligella solikamskensis</name>
    <dbReference type="NCBI Taxonomy" id="1177756"/>
    <lineage>
        <taxon>Bacteria</taxon>
        <taxon>Pseudomonadati</taxon>
        <taxon>Pseudomonadota</taxon>
        <taxon>Alphaproteobacteria</taxon>
        <taxon>Hyphomicrobiales</taxon>
        <taxon>Hyphomicrobiaceae</taxon>
        <taxon>Methyloligella</taxon>
    </lineage>
</organism>
<sequence>MRICALLCLAMLLAPTSAQAVTCKEFSSCEEAVHAWCTGAHPRADGDNDGIPCENVCPTRAIVMAIQASIGCSR</sequence>
<accession>A0ABW3JC61</accession>
<dbReference type="RefSeq" id="WP_379090164.1">
    <property type="nucleotide sequence ID" value="NZ_JBHTJO010000001.1"/>
</dbReference>
<feature type="domain" description="Excalibur calcium-binding" evidence="2">
    <location>
        <begin position="22"/>
        <end position="54"/>
    </location>
</feature>
<protein>
    <submittedName>
        <fullName evidence="3">Excalibur calcium-binding domain-containing protein</fullName>
    </submittedName>
</protein>
<keyword evidence="4" id="KW-1185">Reference proteome</keyword>
<evidence type="ECO:0000313" key="3">
    <source>
        <dbReference type="EMBL" id="MFD0987826.1"/>
    </source>
</evidence>